<organism evidence="1 2">
    <name type="scientific">Agrobacterium pusense</name>
    <dbReference type="NCBI Taxonomy" id="648995"/>
    <lineage>
        <taxon>Bacteria</taxon>
        <taxon>Pseudomonadati</taxon>
        <taxon>Pseudomonadota</taxon>
        <taxon>Alphaproteobacteria</taxon>
        <taxon>Hyphomicrobiales</taxon>
        <taxon>Rhizobiaceae</taxon>
        <taxon>Rhizobium/Agrobacterium group</taxon>
        <taxon>Agrobacterium</taxon>
    </lineage>
</organism>
<dbReference type="Pfam" id="PF09228">
    <property type="entry name" value="Prok-TraM"/>
    <property type="match status" value="1"/>
</dbReference>
<dbReference type="InterPro" id="IPR015309">
    <property type="entry name" value="Tscrpt_rep_TraM"/>
</dbReference>
<gene>
    <name evidence="1" type="ORF">FOB26_00500</name>
</gene>
<dbReference type="Proteomes" id="UP001155820">
    <property type="component" value="Unassembled WGS sequence"/>
</dbReference>
<proteinExistence type="predicted"/>
<dbReference type="GO" id="GO:0045892">
    <property type="term" value="P:negative regulation of DNA-templated transcription"/>
    <property type="evidence" value="ECO:0007669"/>
    <property type="project" value="InterPro"/>
</dbReference>
<evidence type="ECO:0000313" key="1">
    <source>
        <dbReference type="EMBL" id="NRF17639.1"/>
    </source>
</evidence>
<dbReference type="InterPro" id="IPR036336">
    <property type="entry name" value="Tscrpt_rep_TraM_sf"/>
</dbReference>
<dbReference type="AlphaFoldDB" id="A0AA44EFB8"/>
<dbReference type="EMBL" id="JABRWM010000001">
    <property type="protein sequence ID" value="NRF17639.1"/>
    <property type="molecule type" value="Genomic_DNA"/>
</dbReference>
<dbReference type="SUPFAM" id="SSF109631">
    <property type="entry name" value="Transcriptional repressor TraM"/>
    <property type="match status" value="1"/>
</dbReference>
<geneLocation type="plasmid" evidence="1">
    <name>unnamed1</name>
</geneLocation>
<comment type="caution">
    <text evidence="1">The sequence shown here is derived from an EMBL/GenBank/DDBJ whole genome shotgun (WGS) entry which is preliminary data.</text>
</comment>
<keyword evidence="2" id="KW-1185">Reference proteome</keyword>
<keyword evidence="1" id="KW-0614">Plasmid</keyword>
<sequence length="107" mass="12008">MKKDASSAKSQKLAFGCPYSAMPKAELEALAVEQIREQRRLMAADEAVYEEWLRASNNPDTPADVMKNLQDEYLTRQGKAEAQQEQLSSILDLLGYVPEVSDDSRND</sequence>
<dbReference type="RefSeq" id="WP_112635366.1">
    <property type="nucleotide sequence ID" value="NZ_JABRWM010000001.1"/>
</dbReference>
<accession>A0AA44EFB8</accession>
<protein>
    <submittedName>
        <fullName evidence="1">Transcriptional regulator</fullName>
    </submittedName>
</protein>
<evidence type="ECO:0000313" key="2">
    <source>
        <dbReference type="Proteomes" id="UP001155820"/>
    </source>
</evidence>
<dbReference type="Gene3D" id="1.10.287.160">
    <property type="entry name" value="HR1 repeat"/>
    <property type="match status" value="1"/>
</dbReference>
<name>A0AA44EFB8_9HYPH</name>
<reference evidence="1" key="1">
    <citation type="submission" date="2019-07" db="EMBL/GenBank/DDBJ databases">
        <title>FDA dAtabase for Regulatory Grade micrObial Sequences (FDA-ARGOS): Supporting development and validation of Infectious Disease Dx tests.</title>
        <authorList>
            <person name="Bachman M."/>
            <person name="Young C."/>
            <person name="Tallon L."/>
            <person name="Sadzewicz L."/>
            <person name="Vavikolanu K."/>
            <person name="Mehta A."/>
            <person name="Aluvathingal J."/>
            <person name="Nadendla S."/>
            <person name="Nandy P."/>
            <person name="Geyer C."/>
            <person name="Yan Y."/>
            <person name="Sichtig H."/>
        </authorList>
    </citation>
    <scope>NUCLEOTIDE SEQUENCE</scope>
    <source>
        <strain evidence="1">FDAARGOS_618</strain>
        <plasmid evidence="1">unnamed1</plasmid>
    </source>
</reference>